<dbReference type="EMBL" id="JBHUOQ010000001">
    <property type="protein sequence ID" value="MFD2829959.1"/>
    <property type="molecule type" value="Genomic_DNA"/>
</dbReference>
<reference evidence="7" key="1">
    <citation type="journal article" date="2019" name="Int. J. Syst. Evol. Microbiol.">
        <title>The Global Catalogue of Microorganisms (GCM) 10K type strain sequencing project: providing services to taxonomists for standard genome sequencing and annotation.</title>
        <authorList>
            <consortium name="The Broad Institute Genomics Platform"/>
            <consortium name="The Broad Institute Genome Sequencing Center for Infectious Disease"/>
            <person name="Wu L."/>
            <person name="Ma J."/>
        </authorList>
    </citation>
    <scope>NUCLEOTIDE SEQUENCE [LARGE SCALE GENOMIC DNA]</scope>
    <source>
        <strain evidence="7">KCTC 33575</strain>
    </source>
</reference>
<dbReference type="SMART" id="SM00346">
    <property type="entry name" value="HTH_ICLR"/>
    <property type="match status" value="1"/>
</dbReference>
<feature type="domain" description="HTH iclR-type" evidence="4">
    <location>
        <begin position="2"/>
        <end position="63"/>
    </location>
</feature>
<dbReference type="Gene3D" id="3.30.450.40">
    <property type="match status" value="1"/>
</dbReference>
<evidence type="ECO:0000256" key="1">
    <source>
        <dbReference type="ARBA" id="ARBA00023015"/>
    </source>
</evidence>
<dbReference type="InterPro" id="IPR005471">
    <property type="entry name" value="Tscrpt_reg_IclR_N"/>
</dbReference>
<dbReference type="PANTHER" id="PTHR30136:SF24">
    <property type="entry name" value="HTH-TYPE TRANSCRIPTIONAL REPRESSOR ALLR"/>
    <property type="match status" value="1"/>
</dbReference>
<dbReference type="SUPFAM" id="SSF46785">
    <property type="entry name" value="Winged helix' DNA-binding domain"/>
    <property type="match status" value="1"/>
</dbReference>
<dbReference type="Pfam" id="PF01614">
    <property type="entry name" value="IclR_C"/>
    <property type="match status" value="1"/>
</dbReference>
<proteinExistence type="predicted"/>
<evidence type="ECO:0000256" key="2">
    <source>
        <dbReference type="ARBA" id="ARBA00023125"/>
    </source>
</evidence>
<keyword evidence="7" id="KW-1185">Reference proteome</keyword>
<dbReference type="RefSeq" id="WP_377772431.1">
    <property type="nucleotide sequence ID" value="NZ_JBHUOQ010000001.1"/>
</dbReference>
<sequence>MLKTLDLSLKVLELFKERNEWSLKELSEYMDENTTKIYRIVDTLEKRDFLKKDANTKRYKLGVGILELGNKVNSNFEFKEIIHPYLLYLTEKTGESSFFTILEDNQALTLDAVSGKGRIRYAVTTGSTAPLYAGASYRSILAYLPGYLIDATLSNRIEQFTKNSKTNPNLIRQDLISIRENGYAISHGELTEDVIAVAVPIFIGGKIIGSLTVSGPAYRITDKDVDSYIQILFETKKIIEMNEQLLKIV</sequence>
<evidence type="ECO:0000259" key="4">
    <source>
        <dbReference type="PROSITE" id="PS51077"/>
    </source>
</evidence>
<protein>
    <submittedName>
        <fullName evidence="6">IclR family transcriptional regulator</fullName>
    </submittedName>
</protein>
<dbReference type="InterPro" id="IPR036390">
    <property type="entry name" value="WH_DNA-bd_sf"/>
</dbReference>
<gene>
    <name evidence="6" type="ORF">ACFSX4_05710</name>
</gene>
<dbReference type="InterPro" id="IPR014757">
    <property type="entry name" value="Tscrpt_reg_IclR_C"/>
</dbReference>
<keyword evidence="2" id="KW-0238">DNA-binding</keyword>
<dbReference type="Proteomes" id="UP001597519">
    <property type="component" value="Unassembled WGS sequence"/>
</dbReference>
<accession>A0ABW5WX53</accession>
<evidence type="ECO:0000313" key="6">
    <source>
        <dbReference type="EMBL" id="MFD2829959.1"/>
    </source>
</evidence>
<evidence type="ECO:0000313" key="7">
    <source>
        <dbReference type="Proteomes" id="UP001597519"/>
    </source>
</evidence>
<dbReference type="InterPro" id="IPR036388">
    <property type="entry name" value="WH-like_DNA-bd_sf"/>
</dbReference>
<keyword evidence="3" id="KW-0804">Transcription</keyword>
<dbReference type="PROSITE" id="PS51077">
    <property type="entry name" value="HTH_ICLR"/>
    <property type="match status" value="1"/>
</dbReference>
<feature type="domain" description="IclR-ED" evidence="5">
    <location>
        <begin position="64"/>
        <end position="249"/>
    </location>
</feature>
<name>A0ABW5WX53_9STAP</name>
<dbReference type="Gene3D" id="1.10.10.10">
    <property type="entry name" value="Winged helix-like DNA-binding domain superfamily/Winged helix DNA-binding domain"/>
    <property type="match status" value="1"/>
</dbReference>
<keyword evidence="1" id="KW-0805">Transcription regulation</keyword>
<evidence type="ECO:0000256" key="3">
    <source>
        <dbReference type="ARBA" id="ARBA00023163"/>
    </source>
</evidence>
<dbReference type="Pfam" id="PF09339">
    <property type="entry name" value="HTH_IclR"/>
    <property type="match status" value="1"/>
</dbReference>
<comment type="caution">
    <text evidence="6">The sequence shown here is derived from an EMBL/GenBank/DDBJ whole genome shotgun (WGS) entry which is preliminary data.</text>
</comment>
<dbReference type="PROSITE" id="PS51078">
    <property type="entry name" value="ICLR_ED"/>
    <property type="match status" value="1"/>
</dbReference>
<dbReference type="InterPro" id="IPR050707">
    <property type="entry name" value="HTH_MetabolicPath_Reg"/>
</dbReference>
<evidence type="ECO:0000259" key="5">
    <source>
        <dbReference type="PROSITE" id="PS51078"/>
    </source>
</evidence>
<dbReference type="InterPro" id="IPR029016">
    <property type="entry name" value="GAF-like_dom_sf"/>
</dbReference>
<organism evidence="6 7">
    <name type="scientific">Corticicoccus populi</name>
    <dbReference type="NCBI Taxonomy" id="1812821"/>
    <lineage>
        <taxon>Bacteria</taxon>
        <taxon>Bacillati</taxon>
        <taxon>Bacillota</taxon>
        <taxon>Bacilli</taxon>
        <taxon>Bacillales</taxon>
        <taxon>Staphylococcaceae</taxon>
        <taxon>Corticicoccus</taxon>
    </lineage>
</organism>
<dbReference type="SUPFAM" id="SSF55781">
    <property type="entry name" value="GAF domain-like"/>
    <property type="match status" value="1"/>
</dbReference>
<dbReference type="PANTHER" id="PTHR30136">
    <property type="entry name" value="HELIX-TURN-HELIX TRANSCRIPTIONAL REGULATOR, ICLR FAMILY"/>
    <property type="match status" value="1"/>
</dbReference>